<keyword evidence="2" id="KW-0040">ANK repeat</keyword>
<name>A0A183U8B0_TOXCA</name>
<reference evidence="6" key="1">
    <citation type="submission" date="2016-06" db="UniProtKB">
        <authorList>
            <consortium name="WormBaseParasite"/>
        </authorList>
    </citation>
    <scope>IDENTIFICATION</scope>
</reference>
<feature type="repeat" description="ANK" evidence="2">
    <location>
        <begin position="1"/>
        <end position="30"/>
    </location>
</feature>
<evidence type="ECO:0000256" key="1">
    <source>
        <dbReference type="ARBA" id="ARBA00022737"/>
    </source>
</evidence>
<proteinExistence type="predicted"/>
<keyword evidence="1" id="KW-0677">Repeat</keyword>
<organism evidence="5 6">
    <name type="scientific">Toxocara canis</name>
    <name type="common">Canine roundworm</name>
    <dbReference type="NCBI Taxonomy" id="6265"/>
    <lineage>
        <taxon>Eukaryota</taxon>
        <taxon>Metazoa</taxon>
        <taxon>Ecdysozoa</taxon>
        <taxon>Nematoda</taxon>
        <taxon>Chromadorea</taxon>
        <taxon>Rhabditida</taxon>
        <taxon>Spirurina</taxon>
        <taxon>Ascaridomorpha</taxon>
        <taxon>Ascaridoidea</taxon>
        <taxon>Toxocaridae</taxon>
        <taxon>Toxocara</taxon>
    </lineage>
</organism>
<feature type="region of interest" description="Disordered" evidence="3">
    <location>
        <begin position="60"/>
        <end position="94"/>
    </location>
</feature>
<feature type="compositionally biased region" description="Polar residues" evidence="3">
    <location>
        <begin position="81"/>
        <end position="91"/>
    </location>
</feature>
<dbReference type="AlphaFoldDB" id="A0A183U8B0"/>
<dbReference type="Pfam" id="PF00023">
    <property type="entry name" value="Ank"/>
    <property type="match status" value="1"/>
</dbReference>
<dbReference type="EMBL" id="UYWY01008812">
    <property type="protein sequence ID" value="VDM31973.1"/>
    <property type="molecule type" value="Genomic_DNA"/>
</dbReference>
<dbReference type="InterPro" id="IPR036770">
    <property type="entry name" value="Ankyrin_rpt-contain_sf"/>
</dbReference>
<dbReference type="PROSITE" id="PS50088">
    <property type="entry name" value="ANK_REPEAT"/>
    <property type="match status" value="1"/>
</dbReference>
<evidence type="ECO:0000256" key="3">
    <source>
        <dbReference type="SAM" id="MobiDB-lite"/>
    </source>
</evidence>
<evidence type="ECO:0000313" key="4">
    <source>
        <dbReference type="EMBL" id="VDM31973.1"/>
    </source>
</evidence>
<dbReference type="InterPro" id="IPR002110">
    <property type="entry name" value="Ankyrin_rpt"/>
</dbReference>
<dbReference type="GO" id="GO:0004857">
    <property type="term" value="F:enzyme inhibitor activity"/>
    <property type="evidence" value="ECO:0007669"/>
    <property type="project" value="TreeGrafter"/>
</dbReference>
<sequence length="148" mass="16407">MPVHAAACWAQPDLIELLCEYGGDINAKTNNGETPLDLCEDSTTRAVIVTVQQQEARKKRLAFGVRDSRRQSRKRKKFESPQQPTANTDNPFSARGAIRRLSLRDRSGMTLARLEGEGLLGFVLQNTGAATLLDLPRYLDGSNFLFGQ</sequence>
<dbReference type="Gene3D" id="1.25.40.20">
    <property type="entry name" value="Ankyrin repeat-containing domain"/>
    <property type="match status" value="1"/>
</dbReference>
<dbReference type="SUPFAM" id="SSF48403">
    <property type="entry name" value="Ankyrin repeat"/>
    <property type="match status" value="1"/>
</dbReference>
<accession>A0A183U8B0</accession>
<dbReference type="WBParaSite" id="TCNE_0000473001-mRNA-1">
    <property type="protein sequence ID" value="TCNE_0000473001-mRNA-1"/>
    <property type="gene ID" value="TCNE_0000473001"/>
</dbReference>
<dbReference type="InterPro" id="IPR051226">
    <property type="entry name" value="PP1_Regulatory_Subunit"/>
</dbReference>
<protein>
    <submittedName>
        <fullName evidence="6">ANK_REP_REGION domain-containing protein</fullName>
    </submittedName>
</protein>
<dbReference type="GO" id="GO:0017020">
    <property type="term" value="F:myosin phosphatase regulator activity"/>
    <property type="evidence" value="ECO:0007669"/>
    <property type="project" value="TreeGrafter"/>
</dbReference>
<reference evidence="4 5" key="2">
    <citation type="submission" date="2018-11" db="EMBL/GenBank/DDBJ databases">
        <authorList>
            <consortium name="Pathogen Informatics"/>
        </authorList>
    </citation>
    <scope>NUCLEOTIDE SEQUENCE [LARGE SCALE GENOMIC DNA]</scope>
</reference>
<dbReference type="GO" id="GO:0005737">
    <property type="term" value="C:cytoplasm"/>
    <property type="evidence" value="ECO:0007669"/>
    <property type="project" value="TreeGrafter"/>
</dbReference>
<keyword evidence="5" id="KW-1185">Reference proteome</keyword>
<dbReference type="PANTHER" id="PTHR24179:SF29">
    <property type="entry name" value="LD46604P"/>
    <property type="match status" value="1"/>
</dbReference>
<dbReference type="Proteomes" id="UP000050794">
    <property type="component" value="Unassembled WGS sequence"/>
</dbReference>
<dbReference type="PANTHER" id="PTHR24179">
    <property type="entry name" value="PROTEIN PHOSPHATASE 1 REGULATORY SUBUNIT 12"/>
    <property type="match status" value="1"/>
</dbReference>
<evidence type="ECO:0000256" key="2">
    <source>
        <dbReference type="PROSITE-ProRule" id="PRU00023"/>
    </source>
</evidence>
<gene>
    <name evidence="4" type="ORF">TCNE_LOCUS4730</name>
</gene>
<evidence type="ECO:0000313" key="6">
    <source>
        <dbReference type="WBParaSite" id="TCNE_0000473001-mRNA-1"/>
    </source>
</evidence>
<evidence type="ECO:0000313" key="5">
    <source>
        <dbReference type="Proteomes" id="UP000050794"/>
    </source>
</evidence>